<sequence>MFVSVGMRVCTLETFEFVDMSCQFTVSKGPETLFAGHKLNDNEWHSVKVVRRGKSLQLSVDNVTVEGQMSGAHTQLEFHHIETGIMTERRFISVMPSNFIGHLQGLSFNGMPYLDQCKNGDISYCELNARFGMRRIVADPVSFRNRASYVALSTLQAYASMHLFFQFKTTSPDAHSFPNPHAKATTWEIRSLGSDLFSHQPSKRFFSSIVLLMPNTAGELMYCRYIHYVFDLGNGPSLMKGNSDKPLNDNQWHNVMVSRDDSNVHTLKIDSRTVTQHSNGARNLDLKGTSFHFSEYFIIKV</sequence>
<dbReference type="PROSITE" id="PS50025">
    <property type="entry name" value="LAM_G_DOMAIN"/>
    <property type="match status" value="1"/>
</dbReference>
<dbReference type="CDD" id="cd00110">
    <property type="entry name" value="LamG"/>
    <property type="match status" value="1"/>
</dbReference>
<dbReference type="Proteomes" id="UP000830375">
    <property type="component" value="Unassembled WGS sequence"/>
</dbReference>
<comment type="caution">
    <text evidence="1">Lacks conserved residue(s) required for the propagation of feature annotation.</text>
</comment>
<evidence type="ECO:0000313" key="4">
    <source>
        <dbReference type="Proteomes" id="UP000830375"/>
    </source>
</evidence>
<keyword evidence="4" id="KW-1185">Reference proteome</keyword>
<dbReference type="SMART" id="SM00282">
    <property type="entry name" value="LamG"/>
    <property type="match status" value="2"/>
</dbReference>
<organism evidence="3 4">
    <name type="scientific">Labeo rohita</name>
    <name type="common">Indian major carp</name>
    <name type="synonym">Cyprinus rohita</name>
    <dbReference type="NCBI Taxonomy" id="84645"/>
    <lineage>
        <taxon>Eukaryota</taxon>
        <taxon>Metazoa</taxon>
        <taxon>Chordata</taxon>
        <taxon>Craniata</taxon>
        <taxon>Vertebrata</taxon>
        <taxon>Euteleostomi</taxon>
        <taxon>Actinopterygii</taxon>
        <taxon>Neopterygii</taxon>
        <taxon>Teleostei</taxon>
        <taxon>Ostariophysi</taxon>
        <taxon>Cypriniformes</taxon>
        <taxon>Cyprinidae</taxon>
        <taxon>Labeoninae</taxon>
        <taxon>Labeonini</taxon>
        <taxon>Labeo</taxon>
    </lineage>
</organism>
<reference evidence="3 4" key="1">
    <citation type="submission" date="2022-01" db="EMBL/GenBank/DDBJ databases">
        <title>A high-quality chromosome-level genome assembly of rohu carp, Labeo rohita.</title>
        <authorList>
            <person name="Arick M.A. II"/>
            <person name="Hsu C.-Y."/>
            <person name="Magbanua Z."/>
            <person name="Pechanova O."/>
            <person name="Grover C."/>
            <person name="Miller E."/>
            <person name="Thrash A."/>
            <person name="Ezzel L."/>
            <person name="Alam S."/>
            <person name="Benzie J."/>
            <person name="Hamilton M."/>
            <person name="Karsi A."/>
            <person name="Lawrence M.L."/>
            <person name="Peterson D.G."/>
        </authorList>
    </citation>
    <scope>NUCLEOTIDE SEQUENCE [LARGE SCALE GENOMIC DNA]</scope>
    <source>
        <strain evidence="4">BAU-BD-2019</strain>
        <tissue evidence="3">Blood</tissue>
    </source>
</reference>
<gene>
    <name evidence="3" type="ORF">H4Q32_019316</name>
</gene>
<accession>A0ABQ8LLM5</accession>
<evidence type="ECO:0000259" key="2">
    <source>
        <dbReference type="PROSITE" id="PS50025"/>
    </source>
</evidence>
<name>A0ABQ8LLM5_LABRO</name>
<dbReference type="PANTHER" id="PTHR15036">
    <property type="entry name" value="PIKACHURIN-LIKE PROTEIN"/>
    <property type="match status" value="1"/>
</dbReference>
<comment type="caution">
    <text evidence="3">The sequence shown here is derived from an EMBL/GenBank/DDBJ whole genome shotgun (WGS) entry which is preliminary data.</text>
</comment>
<protein>
    <submittedName>
        <fullName evidence="3">Neurexin-2</fullName>
    </submittedName>
</protein>
<dbReference type="PANTHER" id="PTHR15036:SF92">
    <property type="entry name" value="NEUREXIN 2A ALPHA"/>
    <property type="match status" value="1"/>
</dbReference>
<dbReference type="InterPro" id="IPR013320">
    <property type="entry name" value="ConA-like_dom_sf"/>
</dbReference>
<dbReference type="EMBL" id="JACTAM010000021">
    <property type="protein sequence ID" value="KAI2651269.1"/>
    <property type="molecule type" value="Genomic_DNA"/>
</dbReference>
<dbReference type="SUPFAM" id="SSF49899">
    <property type="entry name" value="Concanavalin A-like lectins/glucanases"/>
    <property type="match status" value="2"/>
</dbReference>
<dbReference type="InterPro" id="IPR001791">
    <property type="entry name" value="Laminin_G"/>
</dbReference>
<dbReference type="Gene3D" id="2.60.120.200">
    <property type="match status" value="2"/>
</dbReference>
<feature type="domain" description="Laminin G" evidence="2">
    <location>
        <begin position="1"/>
        <end position="125"/>
    </location>
</feature>
<dbReference type="InterPro" id="IPR050372">
    <property type="entry name" value="Neurexin-related_CASP"/>
</dbReference>
<proteinExistence type="predicted"/>
<dbReference type="Pfam" id="PF02210">
    <property type="entry name" value="Laminin_G_2"/>
    <property type="match status" value="2"/>
</dbReference>
<evidence type="ECO:0000256" key="1">
    <source>
        <dbReference type="PROSITE-ProRule" id="PRU00122"/>
    </source>
</evidence>
<evidence type="ECO:0000313" key="3">
    <source>
        <dbReference type="EMBL" id="KAI2651269.1"/>
    </source>
</evidence>